<dbReference type="GO" id="GO:0046872">
    <property type="term" value="F:metal ion binding"/>
    <property type="evidence" value="ECO:0007669"/>
    <property type="project" value="TreeGrafter"/>
</dbReference>
<accession>A0A9D7K0K6</accession>
<name>A0A9D7K0K6_9PROT</name>
<evidence type="ECO:0000313" key="3">
    <source>
        <dbReference type="EMBL" id="MBK8524270.1"/>
    </source>
</evidence>
<dbReference type="GO" id="GO:0050355">
    <property type="term" value="F:inorganic triphosphate phosphatase activity"/>
    <property type="evidence" value="ECO:0007669"/>
    <property type="project" value="InterPro"/>
</dbReference>
<dbReference type="SMART" id="SM01118">
    <property type="entry name" value="CYTH"/>
    <property type="match status" value="1"/>
</dbReference>
<proteinExistence type="predicted"/>
<dbReference type="PANTHER" id="PTHR39569:SF1">
    <property type="entry name" value="INORGANIC TRIPHOSPHATASE"/>
    <property type="match status" value="1"/>
</dbReference>
<dbReference type="InterPro" id="IPR038186">
    <property type="entry name" value="CHAD_dom_sf"/>
</dbReference>
<dbReference type="InterPro" id="IPR007899">
    <property type="entry name" value="CHAD_dom"/>
</dbReference>
<dbReference type="SUPFAM" id="SSF55154">
    <property type="entry name" value="CYTH-like phosphatases"/>
    <property type="match status" value="1"/>
</dbReference>
<dbReference type="InterPro" id="IPR033469">
    <property type="entry name" value="CYTH-like_dom_sf"/>
</dbReference>
<dbReference type="PROSITE" id="PS51708">
    <property type="entry name" value="CHAD"/>
    <property type="match status" value="1"/>
</dbReference>
<dbReference type="Gene3D" id="2.40.320.10">
    <property type="entry name" value="Hypothetical Protein Pfu-838710-001"/>
    <property type="match status" value="1"/>
</dbReference>
<dbReference type="InterPro" id="IPR039013">
    <property type="entry name" value="YgiF"/>
</dbReference>
<dbReference type="PROSITE" id="PS51707">
    <property type="entry name" value="CYTH"/>
    <property type="match status" value="1"/>
</dbReference>
<evidence type="ECO:0000313" key="4">
    <source>
        <dbReference type="Proteomes" id="UP000886689"/>
    </source>
</evidence>
<feature type="domain" description="CHAD" evidence="2">
    <location>
        <begin position="219"/>
        <end position="499"/>
    </location>
</feature>
<dbReference type="AlphaFoldDB" id="A0A9D7K0K6"/>
<dbReference type="CDD" id="cd07756">
    <property type="entry name" value="CYTH-like_Pase_CHAD"/>
    <property type="match status" value="1"/>
</dbReference>
<dbReference type="PANTHER" id="PTHR39569">
    <property type="entry name" value="INORGANIC TRIPHOSPHATASE"/>
    <property type="match status" value="1"/>
</dbReference>
<organism evidence="3 4">
    <name type="scientific">Candidatus Proximibacter danicus</name>
    <dbReference type="NCBI Taxonomy" id="2954365"/>
    <lineage>
        <taxon>Bacteria</taxon>
        <taxon>Pseudomonadati</taxon>
        <taxon>Pseudomonadota</taxon>
        <taxon>Betaproteobacteria</taxon>
        <taxon>Candidatus Proximibacter</taxon>
    </lineage>
</organism>
<dbReference type="Gene3D" id="1.40.20.10">
    <property type="entry name" value="CHAD domain"/>
    <property type="match status" value="1"/>
</dbReference>
<evidence type="ECO:0000259" key="1">
    <source>
        <dbReference type="PROSITE" id="PS51707"/>
    </source>
</evidence>
<evidence type="ECO:0000259" key="2">
    <source>
        <dbReference type="PROSITE" id="PS51708"/>
    </source>
</evidence>
<dbReference type="Pfam" id="PF01928">
    <property type="entry name" value="CYTH"/>
    <property type="match status" value="1"/>
</dbReference>
<feature type="domain" description="CYTH" evidence="1">
    <location>
        <begin position="2"/>
        <end position="204"/>
    </location>
</feature>
<comment type="caution">
    <text evidence="3">The sequence shown here is derived from an EMBL/GenBank/DDBJ whole genome shotgun (WGS) entry which is preliminary data.</text>
</comment>
<sequence>MAVETELKLSLPAAALPRLRRHRLLAGVKPQRQHLENTYYDTADLALTQARVAVRHRRTAWGWLLTVKSTEPSAGGLAQRNEWEAPSQPGAFDFSHVDRKALRKTLEKLTPRLLAVFSTDFLRTTWVLTPSPGTRIEVALDRGCVRCGEREDAICELELELIESPVDGVAKPLFDLALALQEDLPLQPAVASKAERGFRLFMQQVPTPVRAGKTPITEKLSPEQAFSRIAMDCIEQLQRNEAGARAGDDPEFVHQARIAIRRLRSALNLWAPVLPADFLARYRADWKVLAQRLGDARNRDVFVTETLPPLCEGFPTHPVLQRLARQADRQREKTQREVRAAFECPGFHRLVLGFTAAVHELPVTPLPASLPDFANRRMRRFAREVERRAAATRSDPQAHHALRIAFKRLRYALEFLAPLYPAKALRRYLNAATELQELLGAMNDIAVAEAIMAEQPRLGSDALIRGWFGGRSELLLTQLPHALKIFLAARPPWQEKGGKQRK</sequence>
<dbReference type="InterPro" id="IPR023577">
    <property type="entry name" value="CYTH_domain"/>
</dbReference>
<protein>
    <submittedName>
        <fullName evidence="3">CYTH and CHAD domain-containing protein</fullName>
    </submittedName>
</protein>
<dbReference type="Pfam" id="PF05235">
    <property type="entry name" value="CHAD"/>
    <property type="match status" value="1"/>
</dbReference>
<gene>
    <name evidence="3" type="ORF">IPL58_09165</name>
</gene>
<dbReference type="SMART" id="SM00880">
    <property type="entry name" value="CHAD"/>
    <property type="match status" value="1"/>
</dbReference>
<dbReference type="Proteomes" id="UP000886689">
    <property type="component" value="Unassembled WGS sequence"/>
</dbReference>
<reference evidence="3" key="1">
    <citation type="submission" date="2020-10" db="EMBL/GenBank/DDBJ databases">
        <title>Connecting structure to function with the recovery of over 1000 high-quality activated sludge metagenome-assembled genomes encoding full-length rRNA genes using long-read sequencing.</title>
        <authorList>
            <person name="Singleton C.M."/>
            <person name="Petriglieri F."/>
            <person name="Kristensen J.M."/>
            <person name="Kirkegaard R.H."/>
            <person name="Michaelsen T.Y."/>
            <person name="Andersen M.H."/>
            <person name="Karst S.M."/>
            <person name="Dueholm M.S."/>
            <person name="Nielsen P.H."/>
            <person name="Albertsen M."/>
        </authorList>
    </citation>
    <scope>NUCLEOTIDE SEQUENCE</scope>
    <source>
        <strain evidence="3">Hirt_18-Q3-R61-65_BATAC.395</strain>
    </source>
</reference>
<dbReference type="EMBL" id="JADJUC010000008">
    <property type="protein sequence ID" value="MBK8524270.1"/>
    <property type="molecule type" value="Genomic_DNA"/>
</dbReference>